<keyword evidence="2" id="KW-1133">Transmembrane helix</keyword>
<sequence>MSSIRRRGQASAESSEAEISGQGFLEVKILQICENPFSRFVFYPSLFAIFVFISVGFFVVILTWRCGVVFCSYVDMSKCQSKGRAVDEGDGSGKWSRSAGRQSKSEVSAPIEAMNIESKGETVHIEDETEIEDLIKKNPTYSSLVLSLWYTYYST</sequence>
<organism evidence="3">
    <name type="scientific">Salvia splendens</name>
    <name type="common">Scarlet sage</name>
    <dbReference type="NCBI Taxonomy" id="180675"/>
    <lineage>
        <taxon>Eukaryota</taxon>
        <taxon>Viridiplantae</taxon>
        <taxon>Streptophyta</taxon>
        <taxon>Embryophyta</taxon>
        <taxon>Tracheophyta</taxon>
        <taxon>Spermatophyta</taxon>
        <taxon>Magnoliopsida</taxon>
        <taxon>eudicotyledons</taxon>
        <taxon>Gunneridae</taxon>
        <taxon>Pentapetalae</taxon>
        <taxon>asterids</taxon>
        <taxon>lamiids</taxon>
        <taxon>Lamiales</taxon>
        <taxon>Lamiaceae</taxon>
        <taxon>Nepetoideae</taxon>
        <taxon>Mentheae</taxon>
        <taxon>Salviinae</taxon>
        <taxon>Salvia</taxon>
        <taxon>Salvia subgen. Calosphace</taxon>
        <taxon>core Calosphace</taxon>
    </lineage>
</organism>
<proteinExistence type="predicted"/>
<protein>
    <submittedName>
        <fullName evidence="3">Uncharacterized protein</fullName>
    </submittedName>
</protein>
<dbReference type="Proteomes" id="UP000298416">
    <property type="component" value="Unassembled WGS sequence"/>
</dbReference>
<evidence type="ECO:0000313" key="4">
    <source>
        <dbReference type="Proteomes" id="UP000298416"/>
    </source>
</evidence>
<evidence type="ECO:0000256" key="2">
    <source>
        <dbReference type="SAM" id="Phobius"/>
    </source>
</evidence>
<keyword evidence="2" id="KW-0812">Transmembrane</keyword>
<keyword evidence="4" id="KW-1185">Reference proteome</keyword>
<feature type="region of interest" description="Disordered" evidence="1">
    <location>
        <begin position="83"/>
        <end position="107"/>
    </location>
</feature>
<feature type="transmembrane region" description="Helical" evidence="2">
    <location>
        <begin position="40"/>
        <end position="64"/>
    </location>
</feature>
<comment type="caution">
    <text evidence="3">The sequence shown here is derived from an EMBL/GenBank/DDBJ whole genome shotgun (WGS) entry which is preliminary data.</text>
</comment>
<evidence type="ECO:0000313" key="3">
    <source>
        <dbReference type="EMBL" id="KAG6399835.1"/>
    </source>
</evidence>
<reference evidence="3" key="2">
    <citation type="submission" date="2020-08" db="EMBL/GenBank/DDBJ databases">
        <title>Plant Genome Project.</title>
        <authorList>
            <person name="Zhang R.-G."/>
        </authorList>
    </citation>
    <scope>NUCLEOTIDE SEQUENCE</scope>
    <source>
        <strain evidence="3">Huo1</strain>
        <tissue evidence="3">Leaf</tissue>
    </source>
</reference>
<evidence type="ECO:0000256" key="1">
    <source>
        <dbReference type="SAM" id="MobiDB-lite"/>
    </source>
</evidence>
<accession>A0A8X8WRX7</accession>
<gene>
    <name evidence="3" type="ORF">SASPL_141320</name>
</gene>
<keyword evidence="2" id="KW-0472">Membrane</keyword>
<dbReference type="AlphaFoldDB" id="A0A8X8WRX7"/>
<name>A0A8X8WRX7_SALSN</name>
<reference evidence="3" key="1">
    <citation type="submission" date="2018-01" db="EMBL/GenBank/DDBJ databases">
        <authorList>
            <person name="Mao J.F."/>
        </authorList>
    </citation>
    <scope>NUCLEOTIDE SEQUENCE</scope>
    <source>
        <strain evidence="3">Huo1</strain>
        <tissue evidence="3">Leaf</tissue>
    </source>
</reference>
<dbReference type="EMBL" id="PNBA02000015">
    <property type="protein sequence ID" value="KAG6399835.1"/>
    <property type="molecule type" value="Genomic_DNA"/>
</dbReference>